<organism evidence="1 2">
    <name type="scientific">Araneus ventricosus</name>
    <name type="common">Orbweaver spider</name>
    <name type="synonym">Epeira ventricosa</name>
    <dbReference type="NCBI Taxonomy" id="182803"/>
    <lineage>
        <taxon>Eukaryota</taxon>
        <taxon>Metazoa</taxon>
        <taxon>Ecdysozoa</taxon>
        <taxon>Arthropoda</taxon>
        <taxon>Chelicerata</taxon>
        <taxon>Arachnida</taxon>
        <taxon>Araneae</taxon>
        <taxon>Araneomorphae</taxon>
        <taxon>Entelegynae</taxon>
        <taxon>Araneoidea</taxon>
        <taxon>Araneidae</taxon>
        <taxon>Araneus</taxon>
    </lineage>
</organism>
<evidence type="ECO:0000313" key="2">
    <source>
        <dbReference type="Proteomes" id="UP000499080"/>
    </source>
</evidence>
<protein>
    <submittedName>
        <fullName evidence="1">Uncharacterized protein</fullName>
    </submittedName>
</protein>
<dbReference type="AlphaFoldDB" id="A0A4Y2LL26"/>
<evidence type="ECO:0000313" key="1">
    <source>
        <dbReference type="EMBL" id="GBN15485.1"/>
    </source>
</evidence>
<name>A0A4Y2LL26_ARAVE</name>
<sequence>MPTSGNACARKGRSETWQFAKNKFWSDFVRRQTFRESRQVLLRKRMSRGFEFVLILQTTRGSNFGLHATEVYLTSSIILVFSTCVRSIRESLGETTPAGFRKRSSYLWKKFISIANACRVVPSNWPKKEKGEWLLRRILNHLSESCTAERGLRQGDSLTCLQQTKQLRSRTLNVQRALETFERKGKENYIRACTRTRVLANQI</sequence>
<proteinExistence type="predicted"/>
<comment type="caution">
    <text evidence="1">The sequence shown here is derived from an EMBL/GenBank/DDBJ whole genome shotgun (WGS) entry which is preliminary data.</text>
</comment>
<accession>A0A4Y2LL26</accession>
<gene>
    <name evidence="1" type="ORF">AVEN_8954_1</name>
</gene>
<keyword evidence="2" id="KW-1185">Reference proteome</keyword>
<dbReference type="Proteomes" id="UP000499080">
    <property type="component" value="Unassembled WGS sequence"/>
</dbReference>
<reference evidence="1 2" key="1">
    <citation type="journal article" date="2019" name="Sci. Rep.">
        <title>Orb-weaving spider Araneus ventricosus genome elucidates the spidroin gene catalogue.</title>
        <authorList>
            <person name="Kono N."/>
            <person name="Nakamura H."/>
            <person name="Ohtoshi R."/>
            <person name="Moran D.A.P."/>
            <person name="Shinohara A."/>
            <person name="Yoshida Y."/>
            <person name="Fujiwara M."/>
            <person name="Mori M."/>
            <person name="Tomita M."/>
            <person name="Arakawa K."/>
        </authorList>
    </citation>
    <scope>NUCLEOTIDE SEQUENCE [LARGE SCALE GENOMIC DNA]</scope>
</reference>
<dbReference type="EMBL" id="BGPR01006030">
    <property type="protein sequence ID" value="GBN15485.1"/>
    <property type="molecule type" value="Genomic_DNA"/>
</dbReference>